<dbReference type="PANTHER" id="PTHR42944">
    <property type="entry name" value="ADENINE DNA GLYCOSYLASE"/>
    <property type="match status" value="1"/>
</dbReference>
<comment type="catalytic activity">
    <reaction evidence="1 14">
        <text>Hydrolyzes free adenine bases from 7,8-dihydro-8-oxoguanine:adenine mismatched double-stranded DNA, leaving an apurinic site.</text>
        <dbReference type="EC" id="3.2.2.31"/>
    </reaction>
</comment>
<dbReference type="CDD" id="cd00056">
    <property type="entry name" value="ENDO3c"/>
    <property type="match status" value="1"/>
</dbReference>
<evidence type="ECO:0000259" key="15">
    <source>
        <dbReference type="SMART" id="SM00478"/>
    </source>
</evidence>
<dbReference type="PROSITE" id="PS01155">
    <property type="entry name" value="ENDONUCLEASE_III_2"/>
    <property type="match status" value="1"/>
</dbReference>
<keyword evidence="8 14" id="KW-0227">DNA damage</keyword>
<dbReference type="Pfam" id="PF00730">
    <property type="entry name" value="HhH-GPD"/>
    <property type="match status" value="1"/>
</dbReference>
<dbReference type="PANTHER" id="PTHR42944:SF1">
    <property type="entry name" value="ADENINE DNA GLYCOSYLASE"/>
    <property type="match status" value="1"/>
</dbReference>
<dbReference type="InterPro" id="IPR029119">
    <property type="entry name" value="MutY_C"/>
</dbReference>
<dbReference type="GO" id="GO:0051539">
    <property type="term" value="F:4 iron, 4 sulfur cluster binding"/>
    <property type="evidence" value="ECO:0007669"/>
    <property type="project" value="UniProtKB-UniRule"/>
</dbReference>
<keyword evidence="17" id="KW-1185">Reference proteome</keyword>
<evidence type="ECO:0000256" key="5">
    <source>
        <dbReference type="ARBA" id="ARBA00022023"/>
    </source>
</evidence>
<dbReference type="InterPro" id="IPR015797">
    <property type="entry name" value="NUDIX_hydrolase-like_dom_sf"/>
</dbReference>
<gene>
    <name evidence="16" type="primary">mutY</name>
    <name evidence="16" type="ORF">GCU85_04295</name>
</gene>
<dbReference type="SMART" id="SM00478">
    <property type="entry name" value="ENDO3c"/>
    <property type="match status" value="1"/>
</dbReference>
<dbReference type="Gene3D" id="3.90.79.10">
    <property type="entry name" value="Nucleoside Triphosphate Pyrophosphohydrolase"/>
    <property type="match status" value="1"/>
</dbReference>
<dbReference type="InterPro" id="IPR044298">
    <property type="entry name" value="MIG/MutY"/>
</dbReference>
<dbReference type="EC" id="3.2.2.31" evidence="4 14"/>
<dbReference type="AlphaFoldDB" id="A0A6N7EVG4"/>
<evidence type="ECO:0000256" key="14">
    <source>
        <dbReference type="RuleBase" id="RU365096"/>
    </source>
</evidence>
<dbReference type="SMART" id="SM00525">
    <property type="entry name" value="FES"/>
    <property type="match status" value="1"/>
</dbReference>
<dbReference type="GO" id="GO:0006298">
    <property type="term" value="P:mismatch repair"/>
    <property type="evidence" value="ECO:0007669"/>
    <property type="project" value="TreeGrafter"/>
</dbReference>
<dbReference type="Proteomes" id="UP000471298">
    <property type="component" value="Unassembled WGS sequence"/>
</dbReference>
<dbReference type="InterPro" id="IPR003651">
    <property type="entry name" value="Endonuclease3_FeS-loop_motif"/>
</dbReference>
<evidence type="ECO:0000256" key="12">
    <source>
        <dbReference type="ARBA" id="ARBA00023204"/>
    </source>
</evidence>
<proteinExistence type="inferred from homology"/>
<dbReference type="InterPro" id="IPR011257">
    <property type="entry name" value="DNA_glycosylase"/>
</dbReference>
<comment type="function">
    <text evidence="2">Adenine glycosylase active on G-A mispairs. MutY also corrects error-prone DNA synthesis past GO lesions which are due to the oxidatively damaged form of guanine: 7,8-dihydro-8-oxoguanine (8-oxo-dGTP).</text>
</comment>
<keyword evidence="7" id="KW-0479">Metal-binding</keyword>
<keyword evidence="12" id="KW-0234">DNA repair</keyword>
<dbReference type="GO" id="GO:0035485">
    <property type="term" value="F:adenine/guanine mispair binding"/>
    <property type="evidence" value="ECO:0007669"/>
    <property type="project" value="TreeGrafter"/>
</dbReference>
<dbReference type="EMBL" id="WHNW01000003">
    <property type="protein sequence ID" value="MPV85953.1"/>
    <property type="molecule type" value="Genomic_DNA"/>
</dbReference>
<keyword evidence="10 14" id="KW-0408">Iron</keyword>
<evidence type="ECO:0000313" key="17">
    <source>
        <dbReference type="Proteomes" id="UP000471298"/>
    </source>
</evidence>
<keyword evidence="6" id="KW-0004">4Fe-4S</keyword>
<dbReference type="SUPFAM" id="SSF55811">
    <property type="entry name" value="Nudix"/>
    <property type="match status" value="1"/>
</dbReference>
<evidence type="ECO:0000256" key="4">
    <source>
        <dbReference type="ARBA" id="ARBA00012045"/>
    </source>
</evidence>
<dbReference type="CDD" id="cd03431">
    <property type="entry name" value="NUDIX_DNA_Glycosylase_C-MutY"/>
    <property type="match status" value="1"/>
</dbReference>
<dbReference type="InterPro" id="IPR000445">
    <property type="entry name" value="HhH_motif"/>
</dbReference>
<dbReference type="GO" id="GO:0000701">
    <property type="term" value="F:purine-specific mismatch base pair DNA N-glycosylase activity"/>
    <property type="evidence" value="ECO:0007669"/>
    <property type="project" value="UniProtKB-EC"/>
</dbReference>
<dbReference type="InterPro" id="IPR004036">
    <property type="entry name" value="Endonuclease-III-like_CS2"/>
</dbReference>
<protein>
    <recommendedName>
        <fullName evidence="5 14">Adenine DNA glycosylase</fullName>
        <ecNumber evidence="4 14">3.2.2.31</ecNumber>
    </recommendedName>
</protein>
<feature type="domain" description="HhH-GPD" evidence="15">
    <location>
        <begin position="40"/>
        <end position="191"/>
    </location>
</feature>
<reference evidence="16 17" key="1">
    <citation type="submission" date="2019-10" db="EMBL/GenBank/DDBJ databases">
        <title>Cardiobacteriales fam. a chemoheterotrophic member of the order Cardiobacteriales, and proposal of Cardiobacteriales fam. nov.</title>
        <authorList>
            <person name="Wang C."/>
        </authorList>
    </citation>
    <scope>NUCLEOTIDE SEQUENCE [LARGE SCALE GENOMIC DNA]</scope>
    <source>
        <strain evidence="16 17">ML27</strain>
    </source>
</reference>
<dbReference type="FunCoup" id="A0A6N7EVG4">
    <property type="interactions" value="342"/>
</dbReference>
<evidence type="ECO:0000256" key="11">
    <source>
        <dbReference type="ARBA" id="ARBA00023014"/>
    </source>
</evidence>
<dbReference type="InterPro" id="IPR003265">
    <property type="entry name" value="HhH-GPD_domain"/>
</dbReference>
<comment type="caution">
    <text evidence="16">The sequence shown here is derived from an EMBL/GenBank/DDBJ whole genome shotgun (WGS) entry which is preliminary data.</text>
</comment>
<dbReference type="RefSeq" id="WP_152809705.1">
    <property type="nucleotide sequence ID" value="NZ_WHNW01000003.1"/>
</dbReference>
<dbReference type="FunFam" id="1.10.1670.10:FF:000002">
    <property type="entry name" value="Adenine DNA glycosylase"/>
    <property type="match status" value="1"/>
</dbReference>
<dbReference type="Pfam" id="PF00633">
    <property type="entry name" value="HHH"/>
    <property type="match status" value="1"/>
</dbReference>
<evidence type="ECO:0000256" key="9">
    <source>
        <dbReference type="ARBA" id="ARBA00022801"/>
    </source>
</evidence>
<evidence type="ECO:0000256" key="8">
    <source>
        <dbReference type="ARBA" id="ARBA00022763"/>
    </source>
</evidence>
<sequence length="387" mass="42901">MQDFSTRVLAWYDVYGRKHLPWQAPGNPNYIYYTWVSEIMLQQTQVTTVIPYFNAFIARFPDVNALAIADSDEVMALWAGLGYYARARHLHQAAKIIHNDYQGRFPDTFDSLQALPGIGRSTAGAILSLALGQRHAILDGNVKRVLCRHARVAGHPSQAKVSQALWRLAENYTPNERCASYTQAMMDLGATVCTRTKPKCHQCPVQVDCQARIDGCVSEYPSKKTKKALPLKQVIFWLVTDNTRVYLEKRPDTGIWGGLWGLPESPVEVEVEAQAEAQTEAQTEAQAEAQAEAQTEATVNQLIADKLDALLDTLSVSLLMVEKKALLQHAFTHYRLQIHPVLVTVDALPQGVLIEALTVTSQNKTVDVAMPTPVAKLIEKLANGLLG</sequence>
<accession>A0A6N7EVG4</accession>
<evidence type="ECO:0000256" key="2">
    <source>
        <dbReference type="ARBA" id="ARBA00002933"/>
    </source>
</evidence>
<evidence type="ECO:0000313" key="16">
    <source>
        <dbReference type="EMBL" id="MPV85953.1"/>
    </source>
</evidence>
<dbReference type="Gene3D" id="1.10.1670.10">
    <property type="entry name" value="Helix-hairpin-Helix base-excision DNA repair enzymes (C-terminal)"/>
    <property type="match status" value="1"/>
</dbReference>
<dbReference type="InterPro" id="IPR023170">
    <property type="entry name" value="HhH_base_excis_C"/>
</dbReference>
<evidence type="ECO:0000256" key="1">
    <source>
        <dbReference type="ARBA" id="ARBA00000843"/>
    </source>
</evidence>
<dbReference type="Pfam" id="PF14815">
    <property type="entry name" value="NUDIX_4"/>
    <property type="match status" value="1"/>
</dbReference>
<dbReference type="GO" id="GO:0006284">
    <property type="term" value="P:base-excision repair"/>
    <property type="evidence" value="ECO:0007669"/>
    <property type="project" value="UniProtKB-UniRule"/>
</dbReference>
<organism evidence="16 17">
    <name type="scientific">Ostreibacterium oceani</name>
    <dbReference type="NCBI Taxonomy" id="2654998"/>
    <lineage>
        <taxon>Bacteria</taxon>
        <taxon>Pseudomonadati</taxon>
        <taxon>Pseudomonadota</taxon>
        <taxon>Gammaproteobacteria</taxon>
        <taxon>Cardiobacteriales</taxon>
        <taxon>Ostreibacteriaceae</taxon>
        <taxon>Ostreibacterium</taxon>
    </lineage>
</organism>
<dbReference type="Gene3D" id="1.10.340.30">
    <property type="entry name" value="Hypothetical protein, domain 2"/>
    <property type="match status" value="1"/>
</dbReference>
<keyword evidence="13 14" id="KW-0326">Glycosidase</keyword>
<dbReference type="SUPFAM" id="SSF48150">
    <property type="entry name" value="DNA-glycosylase"/>
    <property type="match status" value="1"/>
</dbReference>
<dbReference type="PROSITE" id="PS00764">
    <property type="entry name" value="ENDONUCLEASE_III_1"/>
    <property type="match status" value="1"/>
</dbReference>
<keyword evidence="9" id="KW-0378">Hydrolase</keyword>
<dbReference type="NCBIfam" id="TIGR01084">
    <property type="entry name" value="mutY"/>
    <property type="match status" value="1"/>
</dbReference>
<comment type="cofactor">
    <cofactor evidence="14">
        <name>[4Fe-4S] cluster</name>
        <dbReference type="ChEBI" id="CHEBI:49883"/>
    </cofactor>
    <text evidence="14">Binds 1 [4Fe-4S] cluster.</text>
</comment>
<comment type="similarity">
    <text evidence="3 14">Belongs to the Nth/MutY family.</text>
</comment>
<dbReference type="FunFam" id="1.10.340.30:FF:000002">
    <property type="entry name" value="Adenine DNA glycosylase"/>
    <property type="match status" value="1"/>
</dbReference>
<dbReference type="InterPro" id="IPR005760">
    <property type="entry name" value="A/G_AdeGlyc_MutY"/>
</dbReference>
<name>A0A6N7EVG4_9GAMM</name>
<evidence type="ECO:0000256" key="3">
    <source>
        <dbReference type="ARBA" id="ARBA00008343"/>
    </source>
</evidence>
<dbReference type="GO" id="GO:0034039">
    <property type="term" value="F:8-oxo-7,8-dihydroguanine DNA N-glycosylase activity"/>
    <property type="evidence" value="ECO:0007669"/>
    <property type="project" value="TreeGrafter"/>
</dbReference>
<evidence type="ECO:0000256" key="13">
    <source>
        <dbReference type="ARBA" id="ARBA00023295"/>
    </source>
</evidence>
<evidence type="ECO:0000256" key="7">
    <source>
        <dbReference type="ARBA" id="ARBA00022723"/>
    </source>
</evidence>
<dbReference type="InParanoid" id="A0A6N7EVG4"/>
<evidence type="ECO:0000256" key="6">
    <source>
        <dbReference type="ARBA" id="ARBA00022485"/>
    </source>
</evidence>
<dbReference type="GO" id="GO:0032357">
    <property type="term" value="F:oxidized purine DNA binding"/>
    <property type="evidence" value="ECO:0007669"/>
    <property type="project" value="TreeGrafter"/>
</dbReference>
<keyword evidence="11" id="KW-0411">Iron-sulfur</keyword>
<dbReference type="InterPro" id="IPR004035">
    <property type="entry name" value="Endouclease-III_FeS-bd_BS"/>
</dbReference>
<evidence type="ECO:0000256" key="10">
    <source>
        <dbReference type="ARBA" id="ARBA00023004"/>
    </source>
</evidence>
<dbReference type="GO" id="GO:0046872">
    <property type="term" value="F:metal ion binding"/>
    <property type="evidence" value="ECO:0007669"/>
    <property type="project" value="UniProtKB-UniRule"/>
</dbReference>